<evidence type="ECO:0000313" key="2">
    <source>
        <dbReference type="EMBL" id="KAK1128512.1"/>
    </source>
</evidence>
<dbReference type="Gene3D" id="3.90.1200.10">
    <property type="match status" value="1"/>
</dbReference>
<dbReference type="Proteomes" id="UP001177670">
    <property type="component" value="Unassembled WGS sequence"/>
</dbReference>
<keyword evidence="3" id="KW-1185">Reference proteome</keyword>
<dbReference type="SMART" id="SM00587">
    <property type="entry name" value="CHK"/>
    <property type="match status" value="1"/>
</dbReference>
<reference evidence="2" key="1">
    <citation type="submission" date="2021-10" db="EMBL/GenBank/DDBJ databases">
        <title>Melipona bicolor Genome sequencing and assembly.</title>
        <authorList>
            <person name="Araujo N.S."/>
            <person name="Arias M.C."/>
        </authorList>
    </citation>
    <scope>NUCLEOTIDE SEQUENCE</scope>
    <source>
        <strain evidence="2">USP_2M_L1-L4_2017</strain>
        <tissue evidence="2">Whole body</tissue>
    </source>
</reference>
<comment type="caution">
    <text evidence="2">The sequence shown here is derived from an EMBL/GenBank/DDBJ whole genome shotgun (WGS) entry which is preliminary data.</text>
</comment>
<evidence type="ECO:0000313" key="3">
    <source>
        <dbReference type="Proteomes" id="UP001177670"/>
    </source>
</evidence>
<dbReference type="InterPro" id="IPR011009">
    <property type="entry name" value="Kinase-like_dom_sf"/>
</dbReference>
<dbReference type="InterPro" id="IPR004119">
    <property type="entry name" value="EcKL"/>
</dbReference>
<dbReference type="AlphaFoldDB" id="A0AA40G040"/>
<dbReference type="PANTHER" id="PTHR11012:SF30">
    <property type="entry name" value="PROTEIN KINASE-LIKE DOMAIN-CONTAINING"/>
    <property type="match status" value="1"/>
</dbReference>
<sequence length="411" mass="47777">MGNVTMSEQTEDCHAWLGPLVTKLSSILGKGFEDVRYEVSVPTDSFFVSNLLFVNIVSNASSVDDDEANKRLKSVNVVVKRMPPETIQEMMRSKEQFHNEILFYQKYAQYYDRAPRCIYATEESSLRDSVIVLENVATKRGYSVCKWKYDTPLEYTLAAFREIARFHAIAYTTKRTREKEFFDFVDAIGEVRFYPESMFRDMYNGTATRSLHFLRKQGHDKEFCDKLEARLANTYEDLILKFIEVEEPLATLCHGDFTINNMLFKKESDEPKVIFIDFALIRYGSPILDLSTFLCLHCARDLDKVMLDNVLRVYHDSLIQCLRENDIDGEDYSYEALYEDYKKKGLFGFFIATFFLAIQMGKFDGEIEDFAKMDLTEWVALSRQIGGEEVDEILANMLLKLEEFGCLDYIL</sequence>
<dbReference type="Pfam" id="PF02958">
    <property type="entry name" value="EcKL"/>
    <property type="match status" value="1"/>
</dbReference>
<name>A0AA40G040_9HYME</name>
<organism evidence="2 3">
    <name type="scientific">Melipona bicolor</name>
    <dbReference type="NCBI Taxonomy" id="60889"/>
    <lineage>
        <taxon>Eukaryota</taxon>
        <taxon>Metazoa</taxon>
        <taxon>Ecdysozoa</taxon>
        <taxon>Arthropoda</taxon>
        <taxon>Hexapoda</taxon>
        <taxon>Insecta</taxon>
        <taxon>Pterygota</taxon>
        <taxon>Neoptera</taxon>
        <taxon>Endopterygota</taxon>
        <taxon>Hymenoptera</taxon>
        <taxon>Apocrita</taxon>
        <taxon>Aculeata</taxon>
        <taxon>Apoidea</taxon>
        <taxon>Anthophila</taxon>
        <taxon>Apidae</taxon>
        <taxon>Melipona</taxon>
    </lineage>
</organism>
<evidence type="ECO:0000259" key="1">
    <source>
        <dbReference type="SMART" id="SM00587"/>
    </source>
</evidence>
<dbReference type="PANTHER" id="PTHR11012">
    <property type="entry name" value="PROTEIN KINASE-LIKE DOMAIN-CONTAINING"/>
    <property type="match status" value="1"/>
</dbReference>
<feature type="domain" description="CHK kinase-like" evidence="1">
    <location>
        <begin position="131"/>
        <end position="324"/>
    </location>
</feature>
<dbReference type="SUPFAM" id="SSF56112">
    <property type="entry name" value="Protein kinase-like (PK-like)"/>
    <property type="match status" value="1"/>
</dbReference>
<gene>
    <name evidence="2" type="ORF">K0M31_002970</name>
</gene>
<dbReference type="EMBL" id="JAHYIQ010000010">
    <property type="protein sequence ID" value="KAK1128512.1"/>
    <property type="molecule type" value="Genomic_DNA"/>
</dbReference>
<accession>A0AA40G040</accession>
<dbReference type="InterPro" id="IPR015897">
    <property type="entry name" value="CHK_kinase-like"/>
</dbReference>
<proteinExistence type="predicted"/>
<protein>
    <recommendedName>
        <fullName evidence="1">CHK kinase-like domain-containing protein</fullName>
    </recommendedName>
</protein>